<accession>A0A5C6AUY2</accession>
<evidence type="ECO:0000313" key="2">
    <source>
        <dbReference type="Proteomes" id="UP000316213"/>
    </source>
</evidence>
<dbReference type="Proteomes" id="UP000316213">
    <property type="component" value="Unassembled WGS sequence"/>
</dbReference>
<gene>
    <name evidence="1" type="ORF">Pla100_01590</name>
</gene>
<protein>
    <submittedName>
        <fullName evidence="1">Uncharacterized protein</fullName>
    </submittedName>
</protein>
<dbReference type="EMBL" id="SJPM01000001">
    <property type="protein sequence ID" value="TWU03241.1"/>
    <property type="molecule type" value="Genomic_DNA"/>
</dbReference>
<sequence length="363" mass="39123">MKTIRPGITLLELVVSMSAAMMLMIGMSMSLGVVLRSAETIESVDRSDEVILRDWIDGDVRYATRIESPGVNQWNLQRPDTSGVDQSIGYRVEDRSLKRRVGNGSWATIAPDVQSLTMQRVPFSAELDISGLDGLLGSENEYAETDGSPVSACPEIVGVRTAMAEDDDQLTIDVPPSVADGDWLIVAGGSRGNQSLQLAGGWSTRVDDSQWTFSGNVRLKVWSRPFDPSIGSTVTLTCSSDTLINAAVLVIRRADLYDPFAAVMSDSTIYLSGSTRADPGYRDSTQSNELNLQIVAVNTPGNGSPSMGMSGYADVASVTNSGDRDWSLYLATRQGSLMPTNTSVQADIPFLSAYVLASFRIRP</sequence>
<keyword evidence="2" id="KW-1185">Reference proteome</keyword>
<proteinExistence type="predicted"/>
<evidence type="ECO:0000313" key="1">
    <source>
        <dbReference type="EMBL" id="TWU03241.1"/>
    </source>
</evidence>
<reference evidence="1 2" key="1">
    <citation type="submission" date="2019-02" db="EMBL/GenBank/DDBJ databases">
        <title>Deep-cultivation of Planctomycetes and their phenomic and genomic characterization uncovers novel biology.</title>
        <authorList>
            <person name="Wiegand S."/>
            <person name="Jogler M."/>
            <person name="Boedeker C."/>
            <person name="Pinto D."/>
            <person name="Vollmers J."/>
            <person name="Rivas-Marin E."/>
            <person name="Kohn T."/>
            <person name="Peeters S.H."/>
            <person name="Heuer A."/>
            <person name="Rast P."/>
            <person name="Oberbeckmann S."/>
            <person name="Bunk B."/>
            <person name="Jeske O."/>
            <person name="Meyerdierks A."/>
            <person name="Storesund J.E."/>
            <person name="Kallscheuer N."/>
            <person name="Luecker S."/>
            <person name="Lage O.M."/>
            <person name="Pohl T."/>
            <person name="Merkel B.J."/>
            <person name="Hornburger P."/>
            <person name="Mueller R.-W."/>
            <person name="Bruemmer F."/>
            <person name="Labrenz M."/>
            <person name="Spormann A.M."/>
            <person name="Op Den Camp H."/>
            <person name="Overmann J."/>
            <person name="Amann R."/>
            <person name="Jetten M.S.M."/>
            <person name="Mascher T."/>
            <person name="Medema M.H."/>
            <person name="Devos D.P."/>
            <person name="Kaster A.-K."/>
            <person name="Ovreas L."/>
            <person name="Rohde M."/>
            <person name="Galperin M.Y."/>
            <person name="Jogler C."/>
        </authorList>
    </citation>
    <scope>NUCLEOTIDE SEQUENCE [LARGE SCALE GENOMIC DNA]</scope>
    <source>
        <strain evidence="1 2">Pla100</strain>
    </source>
</reference>
<organism evidence="1 2">
    <name type="scientific">Neorhodopirellula pilleata</name>
    <dbReference type="NCBI Taxonomy" id="2714738"/>
    <lineage>
        <taxon>Bacteria</taxon>
        <taxon>Pseudomonadati</taxon>
        <taxon>Planctomycetota</taxon>
        <taxon>Planctomycetia</taxon>
        <taxon>Pirellulales</taxon>
        <taxon>Pirellulaceae</taxon>
        <taxon>Neorhodopirellula</taxon>
    </lineage>
</organism>
<comment type="caution">
    <text evidence="1">The sequence shown here is derived from an EMBL/GenBank/DDBJ whole genome shotgun (WGS) entry which is preliminary data.</text>
</comment>
<name>A0A5C6AUY2_9BACT</name>
<dbReference type="AlphaFoldDB" id="A0A5C6AUY2"/>
<dbReference type="RefSeq" id="WP_146575803.1">
    <property type="nucleotide sequence ID" value="NZ_SJPM01000001.1"/>
</dbReference>